<dbReference type="PANTHER" id="PTHR47506">
    <property type="entry name" value="TRANSCRIPTIONAL REGULATORY PROTEIN"/>
    <property type="match status" value="1"/>
</dbReference>
<feature type="region of interest" description="Disordered" evidence="5">
    <location>
        <begin position="194"/>
        <end position="216"/>
    </location>
</feature>
<feature type="domain" description="HTH tetR-type" evidence="6">
    <location>
        <begin position="8"/>
        <end position="68"/>
    </location>
</feature>
<dbReference type="EMBL" id="FNTI01000001">
    <property type="protein sequence ID" value="SED75916.1"/>
    <property type="molecule type" value="Genomic_DNA"/>
</dbReference>
<dbReference type="InterPro" id="IPR036271">
    <property type="entry name" value="Tet_transcr_reg_TetR-rel_C_sf"/>
</dbReference>
<feature type="DNA-binding region" description="H-T-H motif" evidence="4">
    <location>
        <begin position="31"/>
        <end position="50"/>
    </location>
</feature>
<name>A0A1M7CVU9_9BRAD</name>
<sequence length="216" mass="24252">MAMKKDEEVTRVKILETIDRLFYRKGIRAVGVDTIAAELGISKRTLYRHFRSKSEMIEAYLRGRFQPFPEDSDKPPAEQILSNFAWLEKSLSPEKEYRGCAFLNALAEFGEDERDSRELAAFFKEGRRLWFRDLLSKLDVDDPDTLATQLSMLVDGAYSAMLVRKDPSYTRAAIAAARLLLKNAGVSLVYARPNAPKTGSATPSPGKSSSAVFSKM</sequence>
<dbReference type="PANTHER" id="PTHR47506:SF6">
    <property type="entry name" value="HTH-TYPE TRANSCRIPTIONAL REPRESSOR NEMR"/>
    <property type="match status" value="1"/>
</dbReference>
<accession>A0A1M7CVU9</accession>
<dbReference type="Proteomes" id="UP000183208">
    <property type="component" value="Unassembled WGS sequence"/>
</dbReference>
<dbReference type="InterPro" id="IPR009057">
    <property type="entry name" value="Homeodomain-like_sf"/>
</dbReference>
<dbReference type="GO" id="GO:0003677">
    <property type="term" value="F:DNA binding"/>
    <property type="evidence" value="ECO:0007669"/>
    <property type="project" value="UniProtKB-UniRule"/>
</dbReference>
<dbReference type="PROSITE" id="PS50977">
    <property type="entry name" value="HTH_TETR_2"/>
    <property type="match status" value="1"/>
</dbReference>
<dbReference type="Gene3D" id="1.10.357.10">
    <property type="entry name" value="Tetracycline Repressor, domain 2"/>
    <property type="match status" value="1"/>
</dbReference>
<evidence type="ECO:0000256" key="5">
    <source>
        <dbReference type="SAM" id="MobiDB-lite"/>
    </source>
</evidence>
<evidence type="ECO:0000313" key="7">
    <source>
        <dbReference type="EMBL" id="SED75916.1"/>
    </source>
</evidence>
<keyword evidence="1" id="KW-0805">Transcription regulation</keyword>
<organism evidence="7 8">
    <name type="scientific">Bradyrhizobium lablabi</name>
    <dbReference type="NCBI Taxonomy" id="722472"/>
    <lineage>
        <taxon>Bacteria</taxon>
        <taxon>Pseudomonadati</taxon>
        <taxon>Pseudomonadota</taxon>
        <taxon>Alphaproteobacteria</taxon>
        <taxon>Hyphomicrobiales</taxon>
        <taxon>Nitrobacteraceae</taxon>
        <taxon>Bradyrhizobium</taxon>
    </lineage>
</organism>
<dbReference type="PRINTS" id="PR00455">
    <property type="entry name" value="HTHTETR"/>
</dbReference>
<proteinExistence type="predicted"/>
<dbReference type="Pfam" id="PF00440">
    <property type="entry name" value="TetR_N"/>
    <property type="match status" value="1"/>
</dbReference>
<evidence type="ECO:0000256" key="3">
    <source>
        <dbReference type="ARBA" id="ARBA00023163"/>
    </source>
</evidence>
<evidence type="ECO:0000259" key="6">
    <source>
        <dbReference type="PROSITE" id="PS50977"/>
    </source>
</evidence>
<dbReference type="AlphaFoldDB" id="A0A1M7CVU9"/>
<reference evidence="7 8" key="1">
    <citation type="submission" date="2016-10" db="EMBL/GenBank/DDBJ databases">
        <authorList>
            <person name="de Groot N.N."/>
        </authorList>
    </citation>
    <scope>NUCLEOTIDE SEQUENCE [LARGE SCALE GENOMIC DNA]</scope>
    <source>
        <strain evidence="7 8">GAS522</strain>
    </source>
</reference>
<dbReference type="SUPFAM" id="SSF46689">
    <property type="entry name" value="Homeodomain-like"/>
    <property type="match status" value="1"/>
</dbReference>
<evidence type="ECO:0000313" key="8">
    <source>
        <dbReference type="Proteomes" id="UP000183208"/>
    </source>
</evidence>
<dbReference type="SUPFAM" id="SSF48498">
    <property type="entry name" value="Tetracyclin repressor-like, C-terminal domain"/>
    <property type="match status" value="1"/>
</dbReference>
<gene>
    <name evidence="7" type="ORF">SAMN05444171_5063</name>
</gene>
<evidence type="ECO:0000256" key="4">
    <source>
        <dbReference type="PROSITE-ProRule" id="PRU00335"/>
    </source>
</evidence>
<evidence type="ECO:0000256" key="1">
    <source>
        <dbReference type="ARBA" id="ARBA00023015"/>
    </source>
</evidence>
<evidence type="ECO:0000256" key="2">
    <source>
        <dbReference type="ARBA" id="ARBA00023125"/>
    </source>
</evidence>
<dbReference type="InterPro" id="IPR001647">
    <property type="entry name" value="HTH_TetR"/>
</dbReference>
<feature type="compositionally biased region" description="Polar residues" evidence="5">
    <location>
        <begin position="197"/>
        <end position="216"/>
    </location>
</feature>
<protein>
    <submittedName>
        <fullName evidence="7">Transcriptional regulator, TetR family</fullName>
    </submittedName>
</protein>
<keyword evidence="2 4" id="KW-0238">DNA-binding</keyword>
<keyword evidence="3" id="KW-0804">Transcription</keyword>